<evidence type="ECO:0000313" key="2">
    <source>
        <dbReference type="EMBL" id="KAA1114990.1"/>
    </source>
</evidence>
<protein>
    <submittedName>
        <fullName evidence="2">Uncharacterized protein</fullName>
    </submittedName>
</protein>
<evidence type="ECO:0000256" key="1">
    <source>
        <dbReference type="SAM" id="MobiDB-lite"/>
    </source>
</evidence>
<feature type="region of interest" description="Disordered" evidence="1">
    <location>
        <begin position="1"/>
        <end position="38"/>
    </location>
</feature>
<name>A0A5B0QPA3_PUCGR</name>
<sequence>MGSRTVSNPPVTTQSTNFEAPDLLSRRTPNQIDDNELPPVLDFTETHIRIRIRIRQRIPASVGGYPRGYPRIPAL</sequence>
<comment type="caution">
    <text evidence="2">The sequence shown here is derived from an EMBL/GenBank/DDBJ whole genome shotgun (WGS) entry which is preliminary data.</text>
</comment>
<reference evidence="2 3" key="1">
    <citation type="submission" date="2019-05" db="EMBL/GenBank/DDBJ databases">
        <title>Emergence of the Ug99 lineage of the wheat stem rust pathogen through somatic hybridization.</title>
        <authorList>
            <person name="Li F."/>
            <person name="Upadhyaya N.M."/>
            <person name="Sperschneider J."/>
            <person name="Matny O."/>
            <person name="Nguyen-Phuc H."/>
            <person name="Mago R."/>
            <person name="Raley C."/>
            <person name="Miller M.E."/>
            <person name="Silverstein K.A.T."/>
            <person name="Henningsen E."/>
            <person name="Hirsch C.D."/>
            <person name="Visser B."/>
            <person name="Pretorius Z.A."/>
            <person name="Steffenson B.J."/>
            <person name="Schwessinger B."/>
            <person name="Dodds P.N."/>
            <person name="Figueroa M."/>
        </authorList>
    </citation>
    <scope>NUCLEOTIDE SEQUENCE [LARGE SCALE GENOMIC DNA]</scope>
    <source>
        <strain evidence="2">21-0</strain>
    </source>
</reference>
<feature type="compositionally biased region" description="Polar residues" evidence="1">
    <location>
        <begin position="1"/>
        <end position="18"/>
    </location>
</feature>
<dbReference type="AlphaFoldDB" id="A0A5B0QPA3"/>
<dbReference type="Proteomes" id="UP000324748">
    <property type="component" value="Unassembled WGS sequence"/>
</dbReference>
<dbReference type="EMBL" id="VSWC01000014">
    <property type="protein sequence ID" value="KAA1114990.1"/>
    <property type="molecule type" value="Genomic_DNA"/>
</dbReference>
<proteinExistence type="predicted"/>
<gene>
    <name evidence="2" type="ORF">PGT21_028862</name>
</gene>
<accession>A0A5B0QPA3</accession>
<evidence type="ECO:0000313" key="3">
    <source>
        <dbReference type="Proteomes" id="UP000324748"/>
    </source>
</evidence>
<organism evidence="2 3">
    <name type="scientific">Puccinia graminis f. sp. tritici</name>
    <dbReference type="NCBI Taxonomy" id="56615"/>
    <lineage>
        <taxon>Eukaryota</taxon>
        <taxon>Fungi</taxon>
        <taxon>Dikarya</taxon>
        <taxon>Basidiomycota</taxon>
        <taxon>Pucciniomycotina</taxon>
        <taxon>Pucciniomycetes</taxon>
        <taxon>Pucciniales</taxon>
        <taxon>Pucciniaceae</taxon>
        <taxon>Puccinia</taxon>
    </lineage>
</organism>
<keyword evidence="3" id="KW-1185">Reference proteome</keyword>